<dbReference type="PANTHER" id="PTHR31900">
    <property type="entry name" value="F-BOX/RNI SUPERFAMILY PROTEIN-RELATED"/>
    <property type="match status" value="1"/>
</dbReference>
<dbReference type="InterPro" id="IPR050232">
    <property type="entry name" value="FBL13/AtMIF1-like"/>
</dbReference>
<evidence type="ECO:0000313" key="2">
    <source>
        <dbReference type="EMBL" id="ONH96112.1"/>
    </source>
</evidence>
<dbReference type="Proteomes" id="UP000006882">
    <property type="component" value="Chromosome G7"/>
</dbReference>
<dbReference type="Pfam" id="PF00646">
    <property type="entry name" value="F-box"/>
    <property type="match status" value="1"/>
</dbReference>
<dbReference type="InterPro" id="IPR055411">
    <property type="entry name" value="LRR_FXL15/At3g58940/PEG3-like"/>
</dbReference>
<accession>A0A251N9U7</accession>
<dbReference type="SUPFAM" id="SSF52047">
    <property type="entry name" value="RNI-like"/>
    <property type="match status" value="1"/>
</dbReference>
<organism evidence="2 3">
    <name type="scientific">Prunus persica</name>
    <name type="common">Peach</name>
    <name type="synonym">Amygdalus persica</name>
    <dbReference type="NCBI Taxonomy" id="3760"/>
    <lineage>
        <taxon>Eukaryota</taxon>
        <taxon>Viridiplantae</taxon>
        <taxon>Streptophyta</taxon>
        <taxon>Embryophyta</taxon>
        <taxon>Tracheophyta</taxon>
        <taxon>Spermatophyta</taxon>
        <taxon>Magnoliopsida</taxon>
        <taxon>eudicotyledons</taxon>
        <taxon>Gunneridae</taxon>
        <taxon>Pentapetalae</taxon>
        <taxon>rosids</taxon>
        <taxon>fabids</taxon>
        <taxon>Rosales</taxon>
        <taxon>Rosaceae</taxon>
        <taxon>Amygdaloideae</taxon>
        <taxon>Amygdaleae</taxon>
        <taxon>Prunus</taxon>
    </lineage>
</organism>
<dbReference type="PANTHER" id="PTHR31900:SF27">
    <property type="entry name" value="FBD DOMAIN-CONTAINING PROTEIN"/>
    <property type="match status" value="1"/>
</dbReference>
<dbReference type="PROSITE" id="PS50181">
    <property type="entry name" value="FBOX"/>
    <property type="match status" value="1"/>
</dbReference>
<reference evidence="2 3" key="1">
    <citation type="journal article" date="2013" name="Nat. Genet.">
        <title>The high-quality draft genome of peach (Prunus persica) identifies unique patterns of genetic diversity, domestication and genome evolution.</title>
        <authorList>
            <consortium name="International Peach Genome Initiative"/>
            <person name="Verde I."/>
            <person name="Abbott A.G."/>
            <person name="Scalabrin S."/>
            <person name="Jung S."/>
            <person name="Shu S."/>
            <person name="Marroni F."/>
            <person name="Zhebentyayeva T."/>
            <person name="Dettori M.T."/>
            <person name="Grimwood J."/>
            <person name="Cattonaro F."/>
            <person name="Zuccolo A."/>
            <person name="Rossini L."/>
            <person name="Jenkins J."/>
            <person name="Vendramin E."/>
            <person name="Meisel L.A."/>
            <person name="Decroocq V."/>
            <person name="Sosinski B."/>
            <person name="Prochnik S."/>
            <person name="Mitros T."/>
            <person name="Policriti A."/>
            <person name="Cipriani G."/>
            <person name="Dondini L."/>
            <person name="Ficklin S."/>
            <person name="Goodstein D.M."/>
            <person name="Xuan P."/>
            <person name="Del Fabbro C."/>
            <person name="Aramini V."/>
            <person name="Copetti D."/>
            <person name="Gonzalez S."/>
            <person name="Horner D.S."/>
            <person name="Falchi R."/>
            <person name="Lucas S."/>
            <person name="Mica E."/>
            <person name="Maldonado J."/>
            <person name="Lazzari B."/>
            <person name="Bielenberg D."/>
            <person name="Pirona R."/>
            <person name="Miculan M."/>
            <person name="Barakat A."/>
            <person name="Testolin R."/>
            <person name="Stella A."/>
            <person name="Tartarini S."/>
            <person name="Tonutti P."/>
            <person name="Arus P."/>
            <person name="Orellana A."/>
            <person name="Wells C."/>
            <person name="Main D."/>
            <person name="Vizzotto G."/>
            <person name="Silva H."/>
            <person name="Salamini F."/>
            <person name="Schmutz J."/>
            <person name="Morgante M."/>
            <person name="Rokhsar D.S."/>
        </authorList>
    </citation>
    <scope>NUCLEOTIDE SEQUENCE [LARGE SCALE GENOMIC DNA]</scope>
    <source>
        <strain evidence="3">cv. Nemared</strain>
    </source>
</reference>
<gene>
    <name evidence="2" type="ORF">PRUPE_7G108600</name>
</gene>
<dbReference type="InterPro" id="IPR032675">
    <property type="entry name" value="LRR_dom_sf"/>
</dbReference>
<dbReference type="InterPro" id="IPR036047">
    <property type="entry name" value="F-box-like_dom_sf"/>
</dbReference>
<dbReference type="EMBL" id="CM007657">
    <property type="protein sequence ID" value="ONH96112.1"/>
    <property type="molecule type" value="Genomic_DNA"/>
</dbReference>
<proteinExistence type="predicted"/>
<dbReference type="InterPro" id="IPR001810">
    <property type="entry name" value="F-box_dom"/>
</dbReference>
<dbReference type="SUPFAM" id="SSF81383">
    <property type="entry name" value="F-box domain"/>
    <property type="match status" value="1"/>
</dbReference>
<feature type="domain" description="F-box" evidence="1">
    <location>
        <begin position="75"/>
        <end position="123"/>
    </location>
</feature>
<protein>
    <recommendedName>
        <fullName evidence="1">F-box domain-containing protein</fullName>
    </recommendedName>
</protein>
<dbReference type="Gene3D" id="3.80.10.10">
    <property type="entry name" value="Ribonuclease Inhibitor"/>
    <property type="match status" value="1"/>
</dbReference>
<dbReference type="Gramene" id="ONH96112">
    <property type="protein sequence ID" value="ONH96112"/>
    <property type="gene ID" value="PRUPE_7G108600"/>
</dbReference>
<dbReference type="AlphaFoldDB" id="A0A251N9U7"/>
<name>A0A251N9U7_PRUPE</name>
<sequence length="537" mass="61529">MGTCRPYSPFHSYQIGSLISFHHLKLFQYCSSLRLQVGVRCYYKNKRTTSIMEPKSKLLATTSSQAQGACPDHMKDRFSDLPDEVAHQILSSVSILDLTRFGTLSKKCRELYLSTPSLNFDEFNNWNKSSYAKQFKLLSSLDRFLVRRRENKIQCFRICWSLSYGKAASLYNELYRVVTWIHMAVRCNVEVLDLELRIPDTTRLELPSCIFLCGSLRSLSVHCNKILTAPSLVSSTNLQYLKLTNVTVDEGLCKWISCSCKCIKELHLEHVEVENITMESSSLESFSFVFPSYCGLCHLNISCEKLEDIHIEWRFASTSSRSFKFFAPNLKYLKWIGNLLNNQNLGKLMCLEKAEIFLKHGVDNNDFSNVLEVLCSVCRAKVLILSGEMTKALMREGPVSTPFDDISYLGMHIESLDDNIVPAMVSLLRGMPNLKTLYIKSDPSIFIHKPEACGFNKEFWKSQNLAFIDQLKEATIELSNGNNELELARYMLEDAKNLKKMVLLYSPQQSTHIRVVNESRMNSVATARVVFQEKQRK</sequence>
<keyword evidence="3" id="KW-1185">Reference proteome</keyword>
<dbReference type="Pfam" id="PF24758">
    <property type="entry name" value="LRR_At5g56370"/>
    <property type="match status" value="1"/>
</dbReference>
<evidence type="ECO:0000313" key="3">
    <source>
        <dbReference type="Proteomes" id="UP000006882"/>
    </source>
</evidence>
<evidence type="ECO:0000259" key="1">
    <source>
        <dbReference type="PROSITE" id="PS50181"/>
    </source>
</evidence>